<name>A0A645BU20_9ZZZZ</name>
<accession>A0A645BU20</accession>
<gene>
    <name evidence="1" type="ORF">SDC9_115854</name>
</gene>
<evidence type="ECO:0000313" key="1">
    <source>
        <dbReference type="EMBL" id="MPM68919.1"/>
    </source>
</evidence>
<reference evidence="1" key="1">
    <citation type="submission" date="2019-08" db="EMBL/GenBank/DDBJ databases">
        <authorList>
            <person name="Kucharzyk K."/>
            <person name="Murdoch R.W."/>
            <person name="Higgins S."/>
            <person name="Loffler F."/>
        </authorList>
    </citation>
    <scope>NUCLEOTIDE SEQUENCE</scope>
</reference>
<dbReference type="AlphaFoldDB" id="A0A645BU20"/>
<organism evidence="1">
    <name type="scientific">bioreactor metagenome</name>
    <dbReference type="NCBI Taxonomy" id="1076179"/>
    <lineage>
        <taxon>unclassified sequences</taxon>
        <taxon>metagenomes</taxon>
        <taxon>ecological metagenomes</taxon>
    </lineage>
</organism>
<proteinExistence type="predicted"/>
<sequence length="181" mass="20668">MIHVADLAQFHRQFYNLTVGLETQLPAGGIPSQFIDEIIHLRRQFLRQPPKDLFILIPVEPFHRYAGAFQLMPAQSFCRKIRRLAGQANQKRLQQECHAGPDAGIDLAKFRVTHRAPAGCTVKYFLRSWFCRGFLTRCRQRHNINIRSNFCKPETSHCTASAAALARDHGKKLSHNAPVKP</sequence>
<protein>
    <submittedName>
        <fullName evidence="1">Uncharacterized protein</fullName>
    </submittedName>
</protein>
<comment type="caution">
    <text evidence="1">The sequence shown here is derived from an EMBL/GenBank/DDBJ whole genome shotgun (WGS) entry which is preliminary data.</text>
</comment>
<dbReference type="EMBL" id="VSSQ01022541">
    <property type="protein sequence ID" value="MPM68919.1"/>
    <property type="molecule type" value="Genomic_DNA"/>
</dbReference>